<dbReference type="Gene3D" id="3.40.50.1000">
    <property type="entry name" value="HAD superfamily/HAD-like"/>
    <property type="match status" value="1"/>
</dbReference>
<comment type="similarity">
    <text evidence="4 10">Belongs to the HAD-like hydrolase superfamily. CbbY/CbbZ/Gph/YieH family.</text>
</comment>
<keyword evidence="7 10" id="KW-0378">Hydrolase</keyword>
<comment type="cofactor">
    <cofactor evidence="2 10">
        <name>Mg(2+)</name>
        <dbReference type="ChEBI" id="CHEBI:18420"/>
    </cofactor>
</comment>
<comment type="pathway">
    <text evidence="3 10">Organic acid metabolism; glycolate biosynthesis; glycolate from 2-phosphoglycolate: step 1/1.</text>
</comment>
<organism evidence="11">
    <name type="scientific">uncultured Sphingosinicella sp</name>
    <dbReference type="NCBI Taxonomy" id="478748"/>
    <lineage>
        <taxon>Bacteria</taxon>
        <taxon>Pseudomonadati</taxon>
        <taxon>Pseudomonadota</taxon>
        <taxon>Alphaproteobacteria</taxon>
        <taxon>Sphingomonadales</taxon>
        <taxon>Sphingosinicellaceae</taxon>
        <taxon>Sphingosinicella</taxon>
        <taxon>environmental samples</taxon>
    </lineage>
</organism>
<dbReference type="NCBIfam" id="TIGR01449">
    <property type="entry name" value="PGP_bact"/>
    <property type="match status" value="1"/>
</dbReference>
<dbReference type="UniPathway" id="UPA00865">
    <property type="reaction ID" value="UER00834"/>
</dbReference>
<feature type="binding site" evidence="10">
    <location>
        <position position="169"/>
    </location>
    <ligand>
        <name>Mg(2+)</name>
        <dbReference type="ChEBI" id="CHEBI:18420"/>
    </ligand>
</feature>
<evidence type="ECO:0000256" key="8">
    <source>
        <dbReference type="ARBA" id="ARBA00022842"/>
    </source>
</evidence>
<comment type="function">
    <text evidence="10">Specifically catalyzes the dephosphorylation of 2-phosphoglycolate. Is involved in the dissimilation of the intracellular 2-phosphoglycolate formed during the DNA repair of 3'-phosphoglycolate ends, a major class of DNA lesions induced by oxidative stress.</text>
</comment>
<dbReference type="GO" id="GO:0046872">
    <property type="term" value="F:metal ion binding"/>
    <property type="evidence" value="ECO:0007669"/>
    <property type="project" value="UniProtKB-KW"/>
</dbReference>
<accession>A0A6J4U9J5</accession>
<evidence type="ECO:0000256" key="2">
    <source>
        <dbReference type="ARBA" id="ARBA00001946"/>
    </source>
</evidence>
<keyword evidence="9 10" id="KW-0119">Carbohydrate metabolism</keyword>
<comment type="catalytic activity">
    <reaction evidence="1 10">
        <text>2-phosphoglycolate + H2O = glycolate + phosphate</text>
        <dbReference type="Rhea" id="RHEA:14369"/>
        <dbReference type="ChEBI" id="CHEBI:15377"/>
        <dbReference type="ChEBI" id="CHEBI:29805"/>
        <dbReference type="ChEBI" id="CHEBI:43474"/>
        <dbReference type="ChEBI" id="CHEBI:58033"/>
        <dbReference type="EC" id="3.1.3.18"/>
    </reaction>
</comment>
<dbReference type="PANTHER" id="PTHR43434">
    <property type="entry name" value="PHOSPHOGLYCOLATE PHOSPHATASE"/>
    <property type="match status" value="1"/>
</dbReference>
<dbReference type="EMBL" id="CADCWD010000077">
    <property type="protein sequence ID" value="CAA9543332.1"/>
    <property type="molecule type" value="Genomic_DNA"/>
</dbReference>
<dbReference type="GO" id="GO:0046295">
    <property type="term" value="P:glycolate biosynthetic process"/>
    <property type="evidence" value="ECO:0007669"/>
    <property type="project" value="UniProtKB-UniRule"/>
</dbReference>
<keyword evidence="6 10" id="KW-0479">Metal-binding</keyword>
<sequence>MPAIRFDSVAFDLDGTLADTAPDIAHALNHALGTIGRLAIASQVVRTMIGDGARNLIRRALTATGGNDEALIDQLYPVYVDFYADHPCGGTKPFAGVEAAMDALAANGVRLAICTNKPERVSRALLEALGWTERFSAIVCGDTLSVRKPDPAPLFAAIREARSAAFVGDSLIDAETARAAAVPFVAVSFGYSSVPADRFGADAVIDSFDALIPALDGLSAAP</sequence>
<dbReference type="PRINTS" id="PR00413">
    <property type="entry name" value="HADHALOGNASE"/>
</dbReference>
<dbReference type="SUPFAM" id="SSF56784">
    <property type="entry name" value="HAD-like"/>
    <property type="match status" value="1"/>
</dbReference>
<dbReference type="NCBIfam" id="TIGR01549">
    <property type="entry name" value="HAD-SF-IA-v1"/>
    <property type="match status" value="1"/>
</dbReference>
<evidence type="ECO:0000256" key="6">
    <source>
        <dbReference type="ARBA" id="ARBA00022723"/>
    </source>
</evidence>
<evidence type="ECO:0000313" key="11">
    <source>
        <dbReference type="EMBL" id="CAA9543332.1"/>
    </source>
</evidence>
<evidence type="ECO:0000256" key="1">
    <source>
        <dbReference type="ARBA" id="ARBA00000830"/>
    </source>
</evidence>
<dbReference type="InterPro" id="IPR036412">
    <property type="entry name" value="HAD-like_sf"/>
</dbReference>
<evidence type="ECO:0000256" key="10">
    <source>
        <dbReference type="HAMAP-Rule" id="MF_00495"/>
    </source>
</evidence>
<name>A0A6J4U9J5_9SPHN</name>
<protein>
    <recommendedName>
        <fullName evidence="5 10">Phosphoglycolate phosphatase</fullName>
        <shortName evidence="10">PGP</shortName>
        <shortName evidence="10">PGPase</shortName>
        <ecNumber evidence="5 10">3.1.3.18</ecNumber>
    </recommendedName>
</protein>
<dbReference type="HAMAP" id="MF_00495">
    <property type="entry name" value="GPH_hydrolase_bact"/>
    <property type="match status" value="1"/>
</dbReference>
<feature type="binding site" evidence="10">
    <location>
        <position position="14"/>
    </location>
    <ligand>
        <name>Mg(2+)</name>
        <dbReference type="ChEBI" id="CHEBI:18420"/>
    </ligand>
</feature>
<dbReference type="GO" id="GO:0008967">
    <property type="term" value="F:phosphoglycolate phosphatase activity"/>
    <property type="evidence" value="ECO:0007669"/>
    <property type="project" value="UniProtKB-UniRule"/>
</dbReference>
<evidence type="ECO:0000256" key="3">
    <source>
        <dbReference type="ARBA" id="ARBA00004818"/>
    </source>
</evidence>
<dbReference type="InterPro" id="IPR023214">
    <property type="entry name" value="HAD_sf"/>
</dbReference>
<feature type="active site" description="Nucleophile" evidence="10">
    <location>
        <position position="12"/>
    </location>
</feature>
<dbReference type="PANTHER" id="PTHR43434:SF1">
    <property type="entry name" value="PHOSPHOGLYCOLATE PHOSPHATASE"/>
    <property type="match status" value="1"/>
</dbReference>
<dbReference type="SFLD" id="SFLDS00003">
    <property type="entry name" value="Haloacid_Dehalogenase"/>
    <property type="match status" value="1"/>
</dbReference>
<evidence type="ECO:0000256" key="5">
    <source>
        <dbReference type="ARBA" id="ARBA00013078"/>
    </source>
</evidence>
<feature type="binding site" evidence="10">
    <location>
        <position position="12"/>
    </location>
    <ligand>
        <name>Mg(2+)</name>
        <dbReference type="ChEBI" id="CHEBI:18420"/>
    </ligand>
</feature>
<dbReference type="GO" id="GO:0006281">
    <property type="term" value="P:DNA repair"/>
    <property type="evidence" value="ECO:0007669"/>
    <property type="project" value="TreeGrafter"/>
</dbReference>
<dbReference type="InterPro" id="IPR023198">
    <property type="entry name" value="PGP-like_dom2"/>
</dbReference>
<proteinExistence type="inferred from homology"/>
<dbReference type="Pfam" id="PF13419">
    <property type="entry name" value="HAD_2"/>
    <property type="match status" value="1"/>
</dbReference>
<dbReference type="Gene3D" id="1.10.150.240">
    <property type="entry name" value="Putative phosphatase, domain 2"/>
    <property type="match status" value="1"/>
</dbReference>
<dbReference type="EC" id="3.1.3.18" evidence="5 10"/>
<gene>
    <name evidence="11" type="ORF">AVDCRST_MAG23-2290</name>
</gene>
<keyword evidence="8 10" id="KW-0460">Magnesium</keyword>
<dbReference type="InterPro" id="IPR006439">
    <property type="entry name" value="HAD-SF_hydro_IA"/>
</dbReference>
<dbReference type="InterPro" id="IPR050155">
    <property type="entry name" value="HAD-like_hydrolase_sf"/>
</dbReference>
<dbReference type="GO" id="GO:0005829">
    <property type="term" value="C:cytosol"/>
    <property type="evidence" value="ECO:0007669"/>
    <property type="project" value="TreeGrafter"/>
</dbReference>
<evidence type="ECO:0000256" key="4">
    <source>
        <dbReference type="ARBA" id="ARBA00006171"/>
    </source>
</evidence>
<dbReference type="SFLD" id="SFLDG01129">
    <property type="entry name" value="C1.5:_HAD__Beta-PGM__Phosphata"/>
    <property type="match status" value="1"/>
</dbReference>
<dbReference type="AlphaFoldDB" id="A0A6J4U9J5"/>
<evidence type="ECO:0000256" key="7">
    <source>
        <dbReference type="ARBA" id="ARBA00022801"/>
    </source>
</evidence>
<dbReference type="InterPro" id="IPR041492">
    <property type="entry name" value="HAD_2"/>
</dbReference>
<evidence type="ECO:0000256" key="9">
    <source>
        <dbReference type="ARBA" id="ARBA00023277"/>
    </source>
</evidence>
<reference evidence="11" key="1">
    <citation type="submission" date="2020-02" db="EMBL/GenBank/DDBJ databases">
        <authorList>
            <person name="Meier V. D."/>
        </authorList>
    </citation>
    <scope>NUCLEOTIDE SEQUENCE</scope>
    <source>
        <strain evidence="11">AVDCRST_MAG23</strain>
    </source>
</reference>
<dbReference type="GO" id="GO:0005975">
    <property type="term" value="P:carbohydrate metabolic process"/>
    <property type="evidence" value="ECO:0007669"/>
    <property type="project" value="InterPro"/>
</dbReference>
<dbReference type="InterPro" id="IPR037512">
    <property type="entry name" value="PGPase_prok"/>
</dbReference>